<sequence length="550" mass="58171">MRIPPIIPLTVLMLISASLQAKLVPGTTVALRSSNGKFVSSENGTKAMNCNRNSIGAWEKFVVVDRGNGKVALRGNNGLYVSSENGTKPMNCNRATPAAWETFTPTVAGGGRVGLQASNGQYVTSNNGTREMISNRASEDLWEWFTPVIVSGGQTISADSEIAAVGGNVIQGLRNAIAKAGAGGTVSITGNYSTSGRITIIEEAGLTITGGGTLTTTASPLSSIFVIKDAAGVTFDNINLSGPSNFNNLSGYAALISLTGSADTTVRNLTLRNARMGIYGAFQPSYNLTIQNVVFDNCGEAYVFGRDVVRINSTNRMLAALNGGRTVITNCTVKGIHVGAGFRFDGGNDGIYTNATIEPNNPLRTQIDGKQTEMLSEQGWRSQIRGCTIGETNNPNAGISSFGIGLALHEGMYIGGPNASDSNTITMGGLNKAQQNFSHCIHFEHNAKDVLIENNTLNSRQRPAISMVGFSDHGSPGGPQYGAELIEIRNNRMYGDSSATSARGITGTEFHQVSIINNTMTGYDSGKYYGFWGLPSDAFKSVYGNSPYNP</sequence>
<dbReference type="Gene3D" id="2.160.20.10">
    <property type="entry name" value="Single-stranded right-handed beta-helix, Pectin lyase-like"/>
    <property type="match status" value="1"/>
</dbReference>
<dbReference type="STRING" id="583355.Caka_1254"/>
<keyword evidence="1" id="KW-0732">Signal</keyword>
<dbReference type="HOGENOM" id="CLU_494958_0_0_0"/>
<dbReference type="EMBL" id="CP001998">
    <property type="protein sequence ID" value="ADE54274.1"/>
    <property type="molecule type" value="Genomic_DNA"/>
</dbReference>
<dbReference type="SUPFAM" id="SSF50405">
    <property type="entry name" value="Actin-crosslinking proteins"/>
    <property type="match status" value="1"/>
</dbReference>
<dbReference type="OrthoDB" id="9800955at2"/>
<proteinExistence type="predicted"/>
<dbReference type="InterPro" id="IPR006626">
    <property type="entry name" value="PbH1"/>
</dbReference>
<dbReference type="Proteomes" id="UP000000925">
    <property type="component" value="Chromosome"/>
</dbReference>
<feature type="signal peptide" evidence="1">
    <location>
        <begin position="1"/>
        <end position="21"/>
    </location>
</feature>
<protein>
    <recommendedName>
        <fullName evidence="4">Right handed beta helix domain-containing protein</fullName>
    </recommendedName>
</protein>
<feature type="chain" id="PRO_5003070703" description="Right handed beta helix domain-containing protein" evidence="1">
    <location>
        <begin position="22"/>
        <end position="550"/>
    </location>
</feature>
<name>D5EIK8_CORAD</name>
<organism evidence="2 3">
    <name type="scientific">Coraliomargarita akajimensis (strain DSM 45221 / IAM 15411 / JCM 23193 / KCTC 12865 / 04OKA010-24)</name>
    <dbReference type="NCBI Taxonomy" id="583355"/>
    <lineage>
        <taxon>Bacteria</taxon>
        <taxon>Pseudomonadati</taxon>
        <taxon>Verrucomicrobiota</taxon>
        <taxon>Opitutia</taxon>
        <taxon>Puniceicoccales</taxon>
        <taxon>Coraliomargaritaceae</taxon>
        <taxon>Coraliomargarita</taxon>
    </lineage>
</organism>
<keyword evidence="3" id="KW-1185">Reference proteome</keyword>
<dbReference type="SMART" id="SM00710">
    <property type="entry name" value="PbH1"/>
    <property type="match status" value="6"/>
</dbReference>
<dbReference type="AlphaFoldDB" id="D5EIK8"/>
<evidence type="ECO:0000313" key="2">
    <source>
        <dbReference type="EMBL" id="ADE54274.1"/>
    </source>
</evidence>
<dbReference type="InterPro" id="IPR008999">
    <property type="entry name" value="Actin-crosslinking"/>
</dbReference>
<dbReference type="SUPFAM" id="SSF51126">
    <property type="entry name" value="Pectin lyase-like"/>
    <property type="match status" value="1"/>
</dbReference>
<dbReference type="InterPro" id="IPR012334">
    <property type="entry name" value="Pectin_lyas_fold"/>
</dbReference>
<evidence type="ECO:0008006" key="4">
    <source>
        <dbReference type="Google" id="ProtNLM"/>
    </source>
</evidence>
<dbReference type="CDD" id="cd23342">
    <property type="entry name" value="beta-trefoil_FSCN_ZgPorA-like"/>
    <property type="match status" value="1"/>
</dbReference>
<dbReference type="Gene3D" id="2.80.10.50">
    <property type="match status" value="1"/>
</dbReference>
<dbReference type="CAZy" id="GH118">
    <property type="family name" value="Glycoside Hydrolase Family 118"/>
</dbReference>
<dbReference type="eggNOG" id="COG2273">
    <property type="taxonomic scope" value="Bacteria"/>
</dbReference>
<accession>D5EIK8</accession>
<reference evidence="2 3" key="1">
    <citation type="journal article" date="2010" name="Stand. Genomic Sci.">
        <title>Complete genome sequence of Coraliomargarita akajimensis type strain (04OKA010-24).</title>
        <authorList>
            <person name="Mavromatis K."/>
            <person name="Abt B."/>
            <person name="Brambilla E."/>
            <person name="Lapidus A."/>
            <person name="Copeland A."/>
            <person name="Deshpande S."/>
            <person name="Nolan M."/>
            <person name="Lucas S."/>
            <person name="Tice H."/>
            <person name="Cheng J.F."/>
            <person name="Han C."/>
            <person name="Detter J.C."/>
            <person name="Woyke T."/>
            <person name="Goodwin L."/>
            <person name="Pitluck S."/>
            <person name="Held B."/>
            <person name="Brettin T."/>
            <person name="Tapia R."/>
            <person name="Ivanova N."/>
            <person name="Mikhailova N."/>
            <person name="Pati A."/>
            <person name="Liolios K."/>
            <person name="Chen A."/>
            <person name="Palaniappan K."/>
            <person name="Land M."/>
            <person name="Hauser L."/>
            <person name="Chang Y.J."/>
            <person name="Jeffries C.D."/>
            <person name="Rohde M."/>
            <person name="Goker M."/>
            <person name="Bristow J."/>
            <person name="Eisen J.A."/>
            <person name="Markowitz V."/>
            <person name="Hugenholtz P."/>
            <person name="Klenk H.P."/>
            <person name="Kyrpides N.C."/>
        </authorList>
    </citation>
    <scope>NUCLEOTIDE SEQUENCE [LARGE SCALE GENOMIC DNA]</scope>
    <source>
        <strain evidence="3">DSM 45221 / IAM 15411 / JCM 23193 / KCTC 12865</strain>
    </source>
</reference>
<evidence type="ECO:0000256" key="1">
    <source>
        <dbReference type="SAM" id="SignalP"/>
    </source>
</evidence>
<dbReference type="InterPro" id="IPR011050">
    <property type="entry name" value="Pectin_lyase_fold/virulence"/>
</dbReference>
<dbReference type="KEGG" id="caa:Caka_1254"/>
<gene>
    <name evidence="2" type="ordered locus">Caka_1254</name>
</gene>
<dbReference type="RefSeq" id="WP_013042996.1">
    <property type="nucleotide sequence ID" value="NC_014008.1"/>
</dbReference>
<evidence type="ECO:0000313" key="3">
    <source>
        <dbReference type="Proteomes" id="UP000000925"/>
    </source>
</evidence>